<name>A0A448XS55_9PLAT</name>
<feature type="compositionally biased region" description="Polar residues" evidence="1">
    <location>
        <begin position="165"/>
        <end position="184"/>
    </location>
</feature>
<protein>
    <submittedName>
        <fullName evidence="3">Uncharacterized protein</fullName>
    </submittedName>
</protein>
<feature type="region of interest" description="Disordered" evidence="1">
    <location>
        <begin position="162"/>
        <end position="186"/>
    </location>
</feature>
<comment type="caution">
    <text evidence="3">The sequence shown here is derived from an EMBL/GenBank/DDBJ whole genome shotgun (WGS) entry which is preliminary data.</text>
</comment>
<sequence>MCLPLSFLFHCFFPGILRLNSCPFSPRRSVTLCLGSGQAGFTATPGRRLCFSPTNALSPAGAQQTNFASKPSSVAISDTSTALAVSTLSVTMAPGASPDLYSSRQIVGPLAMAAAAAASMLASNINDPITAATVMNPENVIASISDSGSDLRTSIEPALLPFGSSPASSSGRAHTPLFQMSSPKKGSKSPVISSGLVAALATQDLSNPPLSVSSSPMPPPLLSLRPIRPSCEDSGLACRMDLHDLGKPPETPK</sequence>
<evidence type="ECO:0000313" key="3">
    <source>
        <dbReference type="EMBL" id="VEL43659.1"/>
    </source>
</evidence>
<keyword evidence="4" id="KW-1185">Reference proteome</keyword>
<dbReference type="Proteomes" id="UP000784294">
    <property type="component" value="Unassembled WGS sequence"/>
</dbReference>
<feature type="signal peptide" evidence="2">
    <location>
        <begin position="1"/>
        <end position="18"/>
    </location>
</feature>
<accession>A0A448XS55</accession>
<organism evidence="3 4">
    <name type="scientific">Protopolystoma xenopodis</name>
    <dbReference type="NCBI Taxonomy" id="117903"/>
    <lineage>
        <taxon>Eukaryota</taxon>
        <taxon>Metazoa</taxon>
        <taxon>Spiralia</taxon>
        <taxon>Lophotrochozoa</taxon>
        <taxon>Platyhelminthes</taxon>
        <taxon>Monogenea</taxon>
        <taxon>Polyopisthocotylea</taxon>
        <taxon>Polystomatidea</taxon>
        <taxon>Polystomatidae</taxon>
        <taxon>Protopolystoma</taxon>
    </lineage>
</organism>
<reference evidence="3" key="1">
    <citation type="submission" date="2018-11" db="EMBL/GenBank/DDBJ databases">
        <authorList>
            <consortium name="Pathogen Informatics"/>
        </authorList>
    </citation>
    <scope>NUCLEOTIDE SEQUENCE</scope>
</reference>
<feature type="chain" id="PRO_5019032583" evidence="2">
    <location>
        <begin position="19"/>
        <end position="253"/>
    </location>
</feature>
<gene>
    <name evidence="3" type="ORF">PXEA_LOCUS37099</name>
</gene>
<evidence type="ECO:0000313" key="4">
    <source>
        <dbReference type="Proteomes" id="UP000784294"/>
    </source>
</evidence>
<feature type="region of interest" description="Disordered" evidence="1">
    <location>
        <begin position="208"/>
        <end position="228"/>
    </location>
</feature>
<proteinExistence type="predicted"/>
<dbReference type="AlphaFoldDB" id="A0A448XS55"/>
<keyword evidence="2" id="KW-0732">Signal</keyword>
<evidence type="ECO:0000256" key="2">
    <source>
        <dbReference type="SAM" id="SignalP"/>
    </source>
</evidence>
<evidence type="ECO:0000256" key="1">
    <source>
        <dbReference type="SAM" id="MobiDB-lite"/>
    </source>
</evidence>
<dbReference type="EMBL" id="CAAALY010283772">
    <property type="protein sequence ID" value="VEL43659.1"/>
    <property type="molecule type" value="Genomic_DNA"/>
</dbReference>